<proteinExistence type="predicted"/>
<evidence type="ECO:0000313" key="2">
    <source>
        <dbReference type="Proteomes" id="UP000265520"/>
    </source>
</evidence>
<accession>A0A392TVS1</accession>
<organism evidence="1 2">
    <name type="scientific">Trifolium medium</name>
    <dbReference type="NCBI Taxonomy" id="97028"/>
    <lineage>
        <taxon>Eukaryota</taxon>
        <taxon>Viridiplantae</taxon>
        <taxon>Streptophyta</taxon>
        <taxon>Embryophyta</taxon>
        <taxon>Tracheophyta</taxon>
        <taxon>Spermatophyta</taxon>
        <taxon>Magnoliopsida</taxon>
        <taxon>eudicotyledons</taxon>
        <taxon>Gunneridae</taxon>
        <taxon>Pentapetalae</taxon>
        <taxon>rosids</taxon>
        <taxon>fabids</taxon>
        <taxon>Fabales</taxon>
        <taxon>Fabaceae</taxon>
        <taxon>Papilionoideae</taxon>
        <taxon>50 kb inversion clade</taxon>
        <taxon>NPAAA clade</taxon>
        <taxon>Hologalegina</taxon>
        <taxon>IRL clade</taxon>
        <taxon>Trifolieae</taxon>
        <taxon>Trifolium</taxon>
    </lineage>
</organism>
<protein>
    <submittedName>
        <fullName evidence="1">Uncharacterized protein</fullName>
    </submittedName>
</protein>
<feature type="non-terminal residue" evidence="1">
    <location>
        <position position="1"/>
    </location>
</feature>
<dbReference type="EMBL" id="LXQA010667585">
    <property type="protein sequence ID" value="MCI64998.1"/>
    <property type="molecule type" value="Genomic_DNA"/>
</dbReference>
<dbReference type="Proteomes" id="UP000265520">
    <property type="component" value="Unassembled WGS sequence"/>
</dbReference>
<keyword evidence="2" id="KW-1185">Reference proteome</keyword>
<reference evidence="1 2" key="1">
    <citation type="journal article" date="2018" name="Front. Plant Sci.">
        <title>Red Clover (Trifolium pratense) and Zigzag Clover (T. medium) - A Picture of Genomic Similarities and Differences.</title>
        <authorList>
            <person name="Dluhosova J."/>
            <person name="Istvanek J."/>
            <person name="Nedelnik J."/>
            <person name="Repkova J."/>
        </authorList>
    </citation>
    <scope>NUCLEOTIDE SEQUENCE [LARGE SCALE GENOMIC DNA]</scope>
    <source>
        <strain evidence="2">cv. 10/8</strain>
        <tissue evidence="1">Leaf</tissue>
    </source>
</reference>
<sequence length="32" mass="3611">VGLMVIGAELDRENYGSILRNCDRDREGTRTT</sequence>
<evidence type="ECO:0000313" key="1">
    <source>
        <dbReference type="EMBL" id="MCI64998.1"/>
    </source>
</evidence>
<comment type="caution">
    <text evidence="1">The sequence shown here is derived from an EMBL/GenBank/DDBJ whole genome shotgun (WGS) entry which is preliminary data.</text>
</comment>
<dbReference type="AlphaFoldDB" id="A0A392TVS1"/>
<name>A0A392TVS1_9FABA</name>